<dbReference type="InterPro" id="IPR011333">
    <property type="entry name" value="SKP1/BTB/POZ_sf"/>
</dbReference>
<dbReference type="Pfam" id="PF00651">
    <property type="entry name" value="BTB"/>
    <property type="match status" value="1"/>
</dbReference>
<reference evidence="2 3" key="1">
    <citation type="journal article" date="2014" name="PLoS Genet.">
        <title>Analysis of the Phlebiopsis gigantea genome, transcriptome and secretome provides insight into its pioneer colonization strategies of wood.</title>
        <authorList>
            <person name="Hori C."/>
            <person name="Ishida T."/>
            <person name="Igarashi K."/>
            <person name="Samejima M."/>
            <person name="Suzuki H."/>
            <person name="Master E."/>
            <person name="Ferreira P."/>
            <person name="Ruiz-Duenas F.J."/>
            <person name="Held B."/>
            <person name="Canessa P."/>
            <person name="Larrondo L.F."/>
            <person name="Schmoll M."/>
            <person name="Druzhinina I.S."/>
            <person name="Kubicek C.P."/>
            <person name="Gaskell J.A."/>
            <person name="Kersten P."/>
            <person name="St John F."/>
            <person name="Glasner J."/>
            <person name="Sabat G."/>
            <person name="Splinter BonDurant S."/>
            <person name="Syed K."/>
            <person name="Yadav J."/>
            <person name="Mgbeahuruike A.C."/>
            <person name="Kovalchuk A."/>
            <person name="Asiegbu F.O."/>
            <person name="Lackner G."/>
            <person name="Hoffmeister D."/>
            <person name="Rencoret J."/>
            <person name="Gutierrez A."/>
            <person name="Sun H."/>
            <person name="Lindquist E."/>
            <person name="Barry K."/>
            <person name="Riley R."/>
            <person name="Grigoriev I.V."/>
            <person name="Henrissat B."/>
            <person name="Kues U."/>
            <person name="Berka R.M."/>
            <person name="Martinez A.T."/>
            <person name="Covert S.F."/>
            <person name="Blanchette R.A."/>
            <person name="Cullen D."/>
        </authorList>
    </citation>
    <scope>NUCLEOTIDE SEQUENCE [LARGE SCALE GENOMIC DNA]</scope>
    <source>
        <strain evidence="2 3">11061_1 CR5-6</strain>
    </source>
</reference>
<dbReference type="InterPro" id="IPR000210">
    <property type="entry name" value="BTB/POZ_dom"/>
</dbReference>
<dbReference type="Proteomes" id="UP000053257">
    <property type="component" value="Unassembled WGS sequence"/>
</dbReference>
<dbReference type="OrthoDB" id="3218112at2759"/>
<dbReference type="EMBL" id="KN840498">
    <property type="protein sequence ID" value="KIP07405.1"/>
    <property type="molecule type" value="Genomic_DNA"/>
</dbReference>
<dbReference type="PROSITE" id="PS50097">
    <property type="entry name" value="BTB"/>
    <property type="match status" value="1"/>
</dbReference>
<dbReference type="SUPFAM" id="SSF54695">
    <property type="entry name" value="POZ domain"/>
    <property type="match status" value="1"/>
</dbReference>
<dbReference type="Gene3D" id="3.30.710.10">
    <property type="entry name" value="Potassium Channel Kv1.1, Chain A"/>
    <property type="match status" value="1"/>
</dbReference>
<dbReference type="AlphaFoldDB" id="A0A0C3SAW9"/>
<evidence type="ECO:0000313" key="3">
    <source>
        <dbReference type="Proteomes" id="UP000053257"/>
    </source>
</evidence>
<dbReference type="SMART" id="SM00225">
    <property type="entry name" value="BTB"/>
    <property type="match status" value="1"/>
</dbReference>
<proteinExistence type="predicted"/>
<dbReference type="CDD" id="cd18186">
    <property type="entry name" value="BTB_POZ_ZBTB_KLHL-like"/>
    <property type="match status" value="1"/>
</dbReference>
<keyword evidence="3" id="KW-1185">Reference proteome</keyword>
<accession>A0A0C3SAW9</accession>
<dbReference type="HOGENOM" id="CLU_033082_7_0_1"/>
<protein>
    <recommendedName>
        <fullName evidence="1">BTB domain-containing protein</fullName>
    </recommendedName>
</protein>
<organism evidence="2 3">
    <name type="scientific">Phlebiopsis gigantea (strain 11061_1 CR5-6)</name>
    <name type="common">White-rot fungus</name>
    <name type="synonym">Peniophora gigantea</name>
    <dbReference type="NCBI Taxonomy" id="745531"/>
    <lineage>
        <taxon>Eukaryota</taxon>
        <taxon>Fungi</taxon>
        <taxon>Dikarya</taxon>
        <taxon>Basidiomycota</taxon>
        <taxon>Agaricomycotina</taxon>
        <taxon>Agaricomycetes</taxon>
        <taxon>Polyporales</taxon>
        <taxon>Phanerochaetaceae</taxon>
        <taxon>Phlebiopsis</taxon>
    </lineage>
</organism>
<name>A0A0C3SAW9_PHLG1</name>
<evidence type="ECO:0000259" key="1">
    <source>
        <dbReference type="PROSITE" id="PS50097"/>
    </source>
</evidence>
<feature type="domain" description="BTB" evidence="1">
    <location>
        <begin position="29"/>
        <end position="101"/>
    </location>
</feature>
<gene>
    <name evidence="2" type="ORF">PHLGIDRAFT_423278</name>
</gene>
<evidence type="ECO:0000313" key="2">
    <source>
        <dbReference type="EMBL" id="KIP07405.1"/>
    </source>
</evidence>
<sequence length="364" mass="40998">MCTMSRDFESLLPDATPDLLQSGLYFPDGNIVLRSAENVQGVATLFRVHKGVLALNSAVFAGMFSLPAAAPDVQEVYDGVPLVTLTDSAADLEALLRALYDPGALSLPRLNPNNPLKLTPVISLANKYQMDATRKRVVEILQDSWPSTFNDWLRYRSEMSIMREVSSRSPDHLVNGQVLDDSTPEPASAIRIAEDFDVPSILPYAYYRLAVIPVGHDWDKYRADEALRIRLENGARTARWRLLQPRELMIIMSTKERLICELRTIKRAFADYNAVCTRFAGRCSQVAKCVESAGPMVNLWKHTILHDMLYTAAKHPNPLDTLEQLVETKPSWGLCDTCSMVILRDIRRRQEEIWAFLSGMFPGQ</sequence>